<dbReference type="Proteomes" id="UP000233556">
    <property type="component" value="Unassembled WGS sequence"/>
</dbReference>
<evidence type="ECO:0000259" key="15">
    <source>
        <dbReference type="PROSITE" id="PS50157"/>
    </source>
</evidence>
<keyword evidence="8" id="KW-0862">Zinc</keyword>
<dbReference type="FunFam" id="3.30.160.60:FF:002187">
    <property type="entry name" value="RE1-silencing transcription factor"/>
    <property type="match status" value="1"/>
</dbReference>
<feature type="compositionally biased region" description="Polar residues" evidence="13">
    <location>
        <begin position="206"/>
        <end position="225"/>
    </location>
</feature>
<dbReference type="PANTHER" id="PTHR24403">
    <property type="entry name" value="ZINC FINGER PROTEIN"/>
    <property type="match status" value="1"/>
</dbReference>
<dbReference type="OrthoDB" id="427030at2759"/>
<dbReference type="GO" id="GO:0045944">
    <property type="term" value="P:positive regulation of transcription by RNA polymerase II"/>
    <property type="evidence" value="ECO:0007669"/>
    <property type="project" value="TreeGrafter"/>
</dbReference>
<reference evidence="17" key="1">
    <citation type="submission" date="2017-11" db="EMBL/GenBank/DDBJ databases">
        <authorList>
            <person name="Lima N.C."/>
            <person name="Parody-Merino A.M."/>
            <person name="Battley P.F."/>
            <person name="Fidler A.E."/>
            <person name="Prosdocimi F."/>
        </authorList>
    </citation>
    <scope>NUCLEOTIDE SEQUENCE [LARGE SCALE GENOMIC DNA]</scope>
</reference>
<dbReference type="AlphaFoldDB" id="A0A2I0UIN6"/>
<dbReference type="SMART" id="SM00355">
    <property type="entry name" value="ZnF_C2H2"/>
    <property type="match status" value="9"/>
</dbReference>
<reference evidence="17" key="2">
    <citation type="submission" date="2017-12" db="EMBL/GenBank/DDBJ databases">
        <title>Genome sequence of the Bar-tailed Godwit (Limosa lapponica baueri).</title>
        <authorList>
            <person name="Lima N.C.B."/>
            <person name="Parody-Merino A.M."/>
            <person name="Battley P.F."/>
            <person name="Fidler A.E."/>
            <person name="Prosdocimi F."/>
        </authorList>
    </citation>
    <scope>NUCLEOTIDE SEQUENCE [LARGE SCALE GENOMIC DNA]</scope>
</reference>
<keyword evidence="6" id="KW-0677">Repeat</keyword>
<evidence type="ECO:0000256" key="7">
    <source>
        <dbReference type="ARBA" id="ARBA00022771"/>
    </source>
</evidence>
<dbReference type="Gene3D" id="3.30.160.60">
    <property type="entry name" value="Classic Zinc Finger"/>
    <property type="match status" value="5"/>
</dbReference>
<feature type="compositionally biased region" description="Acidic residues" evidence="13">
    <location>
        <begin position="936"/>
        <end position="952"/>
    </location>
</feature>
<feature type="compositionally biased region" description="Basic and acidic residues" evidence="13">
    <location>
        <begin position="1030"/>
        <end position="1061"/>
    </location>
</feature>
<evidence type="ECO:0000256" key="10">
    <source>
        <dbReference type="ARBA" id="ARBA00023163"/>
    </source>
</evidence>
<feature type="chain" id="PRO_5014196143" evidence="14">
    <location>
        <begin position="31"/>
        <end position="1232"/>
    </location>
</feature>
<evidence type="ECO:0000313" key="16">
    <source>
        <dbReference type="EMBL" id="PKU45909.1"/>
    </source>
</evidence>
<name>A0A2I0UIN6_LIMLA</name>
<evidence type="ECO:0000313" key="17">
    <source>
        <dbReference type="Proteomes" id="UP000233556"/>
    </source>
</evidence>
<gene>
    <name evidence="16" type="ORF">llap_3791</name>
</gene>
<feature type="region of interest" description="Disordered" evidence="13">
    <location>
        <begin position="416"/>
        <end position="487"/>
    </location>
</feature>
<dbReference type="PROSITE" id="PS00028">
    <property type="entry name" value="ZINC_FINGER_C2H2_1"/>
    <property type="match status" value="1"/>
</dbReference>
<feature type="region of interest" description="Disordered" evidence="13">
    <location>
        <begin position="252"/>
        <end position="284"/>
    </location>
</feature>
<dbReference type="GO" id="GO:2001256">
    <property type="term" value="P:regulation of store-operated calcium entry"/>
    <property type="evidence" value="ECO:0007669"/>
    <property type="project" value="InterPro"/>
</dbReference>
<keyword evidence="9" id="KW-0805">Transcription regulation</keyword>
<evidence type="ECO:0000256" key="2">
    <source>
        <dbReference type="ARBA" id="ARBA00004496"/>
    </source>
</evidence>
<feature type="compositionally biased region" description="Basic residues" evidence="13">
    <location>
        <begin position="913"/>
        <end position="929"/>
    </location>
</feature>
<feature type="region of interest" description="Disordered" evidence="13">
    <location>
        <begin position="182"/>
        <end position="226"/>
    </location>
</feature>
<feature type="domain" description="C2H2-type" evidence="15">
    <location>
        <begin position="642"/>
        <end position="669"/>
    </location>
</feature>
<evidence type="ECO:0000256" key="8">
    <source>
        <dbReference type="ARBA" id="ARBA00022833"/>
    </source>
</evidence>
<dbReference type="GO" id="GO:0008270">
    <property type="term" value="F:zinc ion binding"/>
    <property type="evidence" value="ECO:0007669"/>
    <property type="project" value="UniProtKB-KW"/>
</dbReference>
<feature type="compositionally biased region" description="Polar residues" evidence="13">
    <location>
        <begin position="862"/>
        <end position="876"/>
    </location>
</feature>
<evidence type="ECO:0000256" key="6">
    <source>
        <dbReference type="ARBA" id="ARBA00022737"/>
    </source>
</evidence>
<keyword evidence="4" id="KW-0678">Repressor</keyword>
<feature type="signal peptide" evidence="14">
    <location>
        <begin position="1"/>
        <end position="30"/>
    </location>
</feature>
<feature type="compositionally biased region" description="Basic and acidic residues" evidence="13">
    <location>
        <begin position="830"/>
        <end position="849"/>
    </location>
</feature>
<dbReference type="FunFam" id="3.30.160.60:FF:000395">
    <property type="entry name" value="zinc finger protein 513"/>
    <property type="match status" value="1"/>
</dbReference>
<feature type="domain" description="C2H2-type" evidence="15">
    <location>
        <begin position="614"/>
        <end position="641"/>
    </location>
</feature>
<accession>A0A2I0UIN6</accession>
<proteinExistence type="predicted"/>
<feature type="region of interest" description="Disordered" evidence="13">
    <location>
        <begin position="767"/>
        <end position="1187"/>
    </location>
</feature>
<feature type="domain" description="C2H2-type" evidence="15">
    <location>
        <begin position="1195"/>
        <end position="1217"/>
    </location>
</feature>
<feature type="compositionally biased region" description="Basic and acidic residues" evidence="13">
    <location>
        <begin position="768"/>
        <end position="814"/>
    </location>
</feature>
<dbReference type="PROSITE" id="PS50157">
    <property type="entry name" value="ZINC_FINGER_C2H2_2"/>
    <property type="match status" value="6"/>
</dbReference>
<keyword evidence="11" id="KW-0539">Nucleus</keyword>
<protein>
    <submittedName>
        <fullName evidence="16">Re1-silencing transcription factor</fullName>
    </submittedName>
</protein>
<dbReference type="FunFam" id="3.30.160.60:FF:000952">
    <property type="entry name" value="RE1-silencing transcription factor B"/>
    <property type="match status" value="1"/>
</dbReference>
<evidence type="ECO:0000256" key="9">
    <source>
        <dbReference type="ARBA" id="ARBA00023015"/>
    </source>
</evidence>
<evidence type="ECO:0000256" key="1">
    <source>
        <dbReference type="ARBA" id="ARBA00004123"/>
    </source>
</evidence>
<dbReference type="FunFam" id="3.30.160.60:FF:000805">
    <property type="entry name" value="RE1-silencing transcription factor B"/>
    <property type="match status" value="1"/>
</dbReference>
<keyword evidence="5" id="KW-0479">Metal-binding</keyword>
<evidence type="ECO:0000256" key="13">
    <source>
        <dbReference type="SAM" id="MobiDB-lite"/>
    </source>
</evidence>
<feature type="domain" description="C2H2-type" evidence="15">
    <location>
        <begin position="699"/>
        <end position="726"/>
    </location>
</feature>
<dbReference type="GO" id="GO:0005634">
    <property type="term" value="C:nucleus"/>
    <property type="evidence" value="ECO:0007669"/>
    <property type="project" value="UniProtKB-SubCell"/>
</dbReference>
<dbReference type="InterPro" id="IPR050688">
    <property type="entry name" value="Zinc_finger/UBP_domain"/>
</dbReference>
<evidence type="ECO:0000256" key="14">
    <source>
        <dbReference type="SAM" id="SignalP"/>
    </source>
</evidence>
<sequence>MFLSACLTFLKSFTLLRLLYWRVLLREVQALTLHRGQYTTSRRTAAVPQLQCTGGSAGCYHIPEVVQCYNKGWDGYDVQWQCKADLKNTYRFGRIEVSCEGYDYPDDPYILRGSCSLLFRLELTEEGERKAKSSGSFGSGYYQSGKDSSDSGAGAIVVIVLLALAFGVYKLFLSNQQPQESFGDSGGFTRPFWQSQQAPPPPGFKSSFTEGNGFGTHSSHETNSGPGFWTGLGAGGLLGYLAGSHRAQPRSPYYNMWTNPTAAPPMNGQSSNSTQDSSSGTRTASDLEFQKQKVLMASISQGTVVEGAFLQGSVTAFTSLSRRTLLAQPPSTARITAMATQVLGQSGGNGLFPGSANIGMALSNDMYDLHDLSKAELAAPQLIMLANVALTGEVNGNCCDYLVGEERQMAELTTVGDSNFSDSDGEGMEDAQAAESDREAPENVELSPLQVPSAETQGAAACPPPKTPSVDKDVSLEAPGTPESTEDKCKSLKSKPFRCKPCQYEAESEEEFVHHIRVHSAKKFFVEENAEKQAQVKESDSCTAEEVDFSKGPIRCDRCGYNTNRYDHYLAHLKHHNKAGENERVYKCTICTYTTVSEYHWKKHLRNHFPRKVYTCSQCSYFSDRKNNYIQHIRTHTGERPYQCAMCPYSSSQKTHLTRHMRTHSGEKPFKCDQCSYVASNQHEVTRHARQVHNGPKPLTCPHCDYKTADRSNFKKHVELHVNPRQFLCPVCDYAASKKCNLQYHIKSRHPDCSDITMDVSKVKLRTKKSEADFSESVTDKVEKEQTKGDSAAKKTEKIVKVEKKDNLAKEKKPTSNVSAGQVTTRSRKSASENKEVDIKTEKNTEKSCKTKKIKRKAEAEVTSSKQEPANDTSAVTKKKKKVESKPRDCQEAQKSDVVPEEEEPKKQNSCLKKNRKKKALKNKHGKKSGKLDQEKIEDEEMPDESSVTEEDGCGKSDTEGSDQKEQDPTDTVALNSDGGHALEGQNTDPKGSCIQDAGHPCLPAQDANTEAEVEDQEMPAAAGDSEDTVGEKEETKVDRGEDVCSEESSHAVSSEKDLHVPMDAVPDLVPEKEPEETCVAETVSNSDPMDLTKTCLPATEPTGDAMPAPAPPEGCTPSPKVALALPSPDNTAVNESQEMDEDEGIHSHEGSDISDNISEGSDDSGLNGTRSVQEEPSPKTSQGAANTTVARENYVCIFCDRSFKKEGEYSKHLNRHLVNVYYLEKATKGQE</sequence>
<organism evidence="16 17">
    <name type="scientific">Limosa lapponica baueri</name>
    <dbReference type="NCBI Taxonomy" id="1758121"/>
    <lineage>
        <taxon>Eukaryota</taxon>
        <taxon>Metazoa</taxon>
        <taxon>Chordata</taxon>
        <taxon>Craniata</taxon>
        <taxon>Vertebrata</taxon>
        <taxon>Euteleostomi</taxon>
        <taxon>Archelosauria</taxon>
        <taxon>Archosauria</taxon>
        <taxon>Dinosauria</taxon>
        <taxon>Saurischia</taxon>
        <taxon>Theropoda</taxon>
        <taxon>Coelurosauria</taxon>
        <taxon>Aves</taxon>
        <taxon>Neognathae</taxon>
        <taxon>Neoaves</taxon>
        <taxon>Charadriiformes</taxon>
        <taxon>Scolopacidae</taxon>
        <taxon>Limosa</taxon>
    </lineage>
</organism>
<dbReference type="Pfam" id="PF24540">
    <property type="entry name" value="zf-C2H2_REST"/>
    <property type="match status" value="1"/>
</dbReference>
<dbReference type="GO" id="GO:0005789">
    <property type="term" value="C:endoplasmic reticulum membrane"/>
    <property type="evidence" value="ECO:0007669"/>
    <property type="project" value="InterPro"/>
</dbReference>
<dbReference type="PANTHER" id="PTHR24403:SF102">
    <property type="entry name" value="RE1-SILENCING TRANSCRIPTION FACTOR"/>
    <property type="match status" value="1"/>
</dbReference>
<dbReference type="GO" id="GO:0045596">
    <property type="term" value="P:negative regulation of cell differentiation"/>
    <property type="evidence" value="ECO:0007669"/>
    <property type="project" value="UniProtKB-ARBA"/>
</dbReference>
<dbReference type="Pfam" id="PF06682">
    <property type="entry name" value="SARAF"/>
    <property type="match status" value="1"/>
</dbReference>
<feature type="domain" description="C2H2-type" evidence="15">
    <location>
        <begin position="670"/>
        <end position="698"/>
    </location>
</feature>
<keyword evidence="14" id="KW-0732">Signal</keyword>
<feature type="compositionally biased region" description="Polar residues" evidence="13">
    <location>
        <begin position="1154"/>
        <end position="1172"/>
    </location>
</feature>
<keyword evidence="7 12" id="KW-0863">Zinc-finger</keyword>
<comment type="subcellular location">
    <subcellularLocation>
        <location evidence="2">Cytoplasm</location>
    </subcellularLocation>
    <subcellularLocation>
        <location evidence="1">Nucleus</location>
    </subcellularLocation>
</comment>
<evidence type="ECO:0000256" key="12">
    <source>
        <dbReference type="PROSITE-ProRule" id="PRU00042"/>
    </source>
</evidence>
<dbReference type="GO" id="GO:0045664">
    <property type="term" value="P:regulation of neuron differentiation"/>
    <property type="evidence" value="ECO:0007669"/>
    <property type="project" value="UniProtKB-ARBA"/>
</dbReference>
<feature type="compositionally biased region" description="Polar residues" evidence="13">
    <location>
        <begin position="815"/>
        <end position="825"/>
    </location>
</feature>
<dbReference type="Pfam" id="PF00096">
    <property type="entry name" value="zf-C2H2"/>
    <property type="match status" value="1"/>
</dbReference>
<dbReference type="FunFam" id="3.30.160.60:FF:000662">
    <property type="entry name" value="RE1-silencing transcription factor A"/>
    <property type="match status" value="1"/>
</dbReference>
<feature type="compositionally biased region" description="Basic and acidic residues" evidence="13">
    <location>
        <begin position="884"/>
        <end position="895"/>
    </location>
</feature>
<dbReference type="InterPro" id="IPR057281">
    <property type="entry name" value="Zfn-C2H2_REST"/>
</dbReference>
<evidence type="ECO:0000256" key="5">
    <source>
        <dbReference type="ARBA" id="ARBA00022723"/>
    </source>
</evidence>
<dbReference type="InterPro" id="IPR009567">
    <property type="entry name" value="SARAF"/>
</dbReference>
<feature type="compositionally biased region" description="Low complexity" evidence="13">
    <location>
        <begin position="267"/>
        <end position="281"/>
    </location>
</feature>
<feature type="domain" description="C2H2-type" evidence="15">
    <location>
        <begin position="497"/>
        <end position="524"/>
    </location>
</feature>
<keyword evidence="3" id="KW-0963">Cytoplasm</keyword>
<keyword evidence="10" id="KW-0804">Transcription</keyword>
<evidence type="ECO:0000256" key="11">
    <source>
        <dbReference type="ARBA" id="ARBA00023242"/>
    </source>
</evidence>
<evidence type="ECO:0000256" key="4">
    <source>
        <dbReference type="ARBA" id="ARBA00022491"/>
    </source>
</evidence>
<feature type="compositionally biased region" description="Basic and acidic residues" evidence="13">
    <location>
        <begin position="953"/>
        <end position="968"/>
    </location>
</feature>
<dbReference type="SUPFAM" id="SSF57667">
    <property type="entry name" value="beta-beta-alpha zinc fingers"/>
    <property type="match status" value="3"/>
</dbReference>
<evidence type="ECO:0000256" key="3">
    <source>
        <dbReference type="ARBA" id="ARBA00022490"/>
    </source>
</evidence>
<dbReference type="InterPro" id="IPR013087">
    <property type="entry name" value="Znf_C2H2_type"/>
</dbReference>
<dbReference type="InterPro" id="IPR036236">
    <property type="entry name" value="Znf_C2H2_sf"/>
</dbReference>
<keyword evidence="17" id="KW-1185">Reference proteome</keyword>
<dbReference type="EMBL" id="KZ505737">
    <property type="protein sequence ID" value="PKU45909.1"/>
    <property type="molecule type" value="Genomic_DNA"/>
</dbReference>